<dbReference type="EMBL" id="BAABJV010000020">
    <property type="protein sequence ID" value="GAA4792925.1"/>
    <property type="molecule type" value="Genomic_DNA"/>
</dbReference>
<evidence type="ECO:0000313" key="3">
    <source>
        <dbReference type="Proteomes" id="UP001501147"/>
    </source>
</evidence>
<evidence type="ECO:0000256" key="1">
    <source>
        <dbReference type="SAM" id="Phobius"/>
    </source>
</evidence>
<dbReference type="Proteomes" id="UP001501147">
    <property type="component" value="Unassembled WGS sequence"/>
</dbReference>
<proteinExistence type="predicted"/>
<sequence length="98" mass="10068">MRTGSQGCRGGSHVECSGQLVGDLDGDTVTVRHDGRQGEVVPAARTPWGTPEAVDTRLTSWGTALLSPLLPLGAAALTAYGAVRSGRRGKRQTAPGVS</sequence>
<gene>
    <name evidence="2" type="ORF">GCM10023329_51430</name>
</gene>
<keyword evidence="1" id="KW-0472">Membrane</keyword>
<evidence type="ECO:0000313" key="2">
    <source>
        <dbReference type="EMBL" id="GAA4792925.1"/>
    </source>
</evidence>
<feature type="transmembrane region" description="Helical" evidence="1">
    <location>
        <begin position="61"/>
        <end position="83"/>
    </location>
</feature>
<keyword evidence="3" id="KW-1185">Reference proteome</keyword>
<name>A0ABP9BCC8_9ACTN</name>
<comment type="caution">
    <text evidence="2">The sequence shown here is derived from an EMBL/GenBank/DDBJ whole genome shotgun (WGS) entry which is preliminary data.</text>
</comment>
<reference evidence="3" key="1">
    <citation type="journal article" date="2019" name="Int. J. Syst. Evol. Microbiol.">
        <title>The Global Catalogue of Microorganisms (GCM) 10K type strain sequencing project: providing services to taxonomists for standard genome sequencing and annotation.</title>
        <authorList>
            <consortium name="The Broad Institute Genomics Platform"/>
            <consortium name="The Broad Institute Genome Sequencing Center for Infectious Disease"/>
            <person name="Wu L."/>
            <person name="Ma J."/>
        </authorList>
    </citation>
    <scope>NUCLEOTIDE SEQUENCE [LARGE SCALE GENOMIC DNA]</scope>
    <source>
        <strain evidence="3">JCM 18324</strain>
    </source>
</reference>
<keyword evidence="1" id="KW-1133">Transmembrane helix</keyword>
<organism evidence="2 3">
    <name type="scientific">Streptomyces sanyensis</name>
    <dbReference type="NCBI Taxonomy" id="568869"/>
    <lineage>
        <taxon>Bacteria</taxon>
        <taxon>Bacillati</taxon>
        <taxon>Actinomycetota</taxon>
        <taxon>Actinomycetes</taxon>
        <taxon>Kitasatosporales</taxon>
        <taxon>Streptomycetaceae</taxon>
        <taxon>Streptomyces</taxon>
    </lineage>
</organism>
<keyword evidence="1" id="KW-0812">Transmembrane</keyword>
<protein>
    <submittedName>
        <fullName evidence="2">Uncharacterized protein</fullName>
    </submittedName>
</protein>
<accession>A0ABP9BCC8</accession>